<dbReference type="InterPro" id="IPR011257">
    <property type="entry name" value="DNA_glycosylase"/>
</dbReference>
<keyword evidence="6" id="KW-0326">Glycosidase</keyword>
<dbReference type="Pfam" id="PF00730">
    <property type="entry name" value="HhH-GPD"/>
    <property type="match status" value="1"/>
</dbReference>
<evidence type="ECO:0000256" key="4">
    <source>
        <dbReference type="ARBA" id="ARBA00023204"/>
    </source>
</evidence>
<evidence type="ECO:0000313" key="7">
    <source>
        <dbReference type="Proteomes" id="UP000187735"/>
    </source>
</evidence>
<evidence type="ECO:0000313" key="6">
    <source>
        <dbReference type="EMBL" id="APZ94106.1"/>
    </source>
</evidence>
<dbReference type="GO" id="GO:0006307">
    <property type="term" value="P:DNA alkylation repair"/>
    <property type="evidence" value="ECO:0007669"/>
    <property type="project" value="TreeGrafter"/>
</dbReference>
<dbReference type="GO" id="GO:0043916">
    <property type="term" value="F:DNA-7-methylguanine glycosylase activity"/>
    <property type="evidence" value="ECO:0007669"/>
    <property type="project" value="TreeGrafter"/>
</dbReference>
<dbReference type="SUPFAM" id="SSF48150">
    <property type="entry name" value="DNA-glycosylase"/>
    <property type="match status" value="1"/>
</dbReference>
<dbReference type="RefSeq" id="WP_077025463.1">
    <property type="nucleotide sequence ID" value="NZ_CP017641.1"/>
</dbReference>
<organism evidence="6 7">
    <name type="scientific">Fuerstiella marisgermanici</name>
    <dbReference type="NCBI Taxonomy" id="1891926"/>
    <lineage>
        <taxon>Bacteria</taxon>
        <taxon>Pseudomonadati</taxon>
        <taxon>Planctomycetota</taxon>
        <taxon>Planctomycetia</taxon>
        <taxon>Planctomycetales</taxon>
        <taxon>Planctomycetaceae</taxon>
        <taxon>Fuerstiella</taxon>
    </lineage>
</organism>
<dbReference type="GO" id="GO:0006285">
    <property type="term" value="P:base-excision repair, AP site formation"/>
    <property type="evidence" value="ECO:0007669"/>
    <property type="project" value="TreeGrafter"/>
</dbReference>
<dbReference type="GO" id="GO:0008725">
    <property type="term" value="F:DNA-3-methyladenine glycosylase activity"/>
    <property type="evidence" value="ECO:0007669"/>
    <property type="project" value="TreeGrafter"/>
</dbReference>
<dbReference type="Gene3D" id="1.10.340.30">
    <property type="entry name" value="Hypothetical protein, domain 2"/>
    <property type="match status" value="1"/>
</dbReference>
<dbReference type="InterPro" id="IPR003265">
    <property type="entry name" value="HhH-GPD_domain"/>
</dbReference>
<comment type="catalytic activity">
    <reaction evidence="1">
        <text>Hydrolysis of alkylated DNA, releasing 3-methyladenine, 3-methylguanine, 7-methylguanine and 7-methyladenine.</text>
        <dbReference type="EC" id="3.2.2.21"/>
    </reaction>
</comment>
<dbReference type="PANTHER" id="PTHR43003:SF5">
    <property type="entry name" value="DNA-3-METHYLADENINE GLYCOSYLASE"/>
    <property type="match status" value="1"/>
</dbReference>
<gene>
    <name evidence="6" type="primary">alkA</name>
    <name evidence="6" type="ORF">Fuma_03727</name>
</gene>
<dbReference type="STRING" id="1891926.Fuma_03727"/>
<feature type="domain" description="HhH-GPD" evidence="5">
    <location>
        <begin position="49"/>
        <end position="197"/>
    </location>
</feature>
<keyword evidence="3" id="KW-0227">DNA damage</keyword>
<protein>
    <recommendedName>
        <fullName evidence="2">DNA-3-methyladenine glycosylase II</fullName>
        <ecNumber evidence="2">3.2.2.21</ecNumber>
    </recommendedName>
</protein>
<sequence>MSKKVHERFLEISTTVSVRLAAAISDIGPVKLSKRSDRSLDEVLCRMVAGQQLSTKAASTIWARVIDSTNGRDLMAHIAATETSQLRSCGLSNAKTKAMKAIADASAQGRLDVSPLKACGHAERSKQLTSIWGVGQWTADMVSIFYFGDKDVWPDGDVTVWKTLERLTDKRRRTLLTAARFAPHRSYLAMYMYRIADAQP</sequence>
<dbReference type="EMBL" id="CP017641">
    <property type="protein sequence ID" value="APZ94106.1"/>
    <property type="molecule type" value="Genomic_DNA"/>
</dbReference>
<dbReference type="CDD" id="cd00056">
    <property type="entry name" value="ENDO3c"/>
    <property type="match status" value="1"/>
</dbReference>
<reference evidence="6 7" key="1">
    <citation type="journal article" date="2016" name="Front. Microbiol.">
        <title>Fuerstia marisgermanicae gen. nov., sp. nov., an Unusual Member of the Phylum Planctomycetes from the German Wadden Sea.</title>
        <authorList>
            <person name="Kohn T."/>
            <person name="Heuer A."/>
            <person name="Jogler M."/>
            <person name="Vollmers J."/>
            <person name="Boedeker C."/>
            <person name="Bunk B."/>
            <person name="Rast P."/>
            <person name="Borchert D."/>
            <person name="Glockner I."/>
            <person name="Freese H.M."/>
            <person name="Klenk H.P."/>
            <person name="Overmann J."/>
            <person name="Kaster A.K."/>
            <person name="Rohde M."/>
            <person name="Wiegand S."/>
            <person name="Jogler C."/>
        </authorList>
    </citation>
    <scope>NUCLEOTIDE SEQUENCE [LARGE SCALE GENOMIC DNA]</scope>
    <source>
        <strain evidence="6 7">NH11</strain>
    </source>
</reference>
<name>A0A1P8WJ65_9PLAN</name>
<accession>A0A1P8WJ65</accession>
<evidence type="ECO:0000256" key="2">
    <source>
        <dbReference type="ARBA" id="ARBA00012000"/>
    </source>
</evidence>
<dbReference type="KEGG" id="fmr:Fuma_03727"/>
<dbReference type="InterPro" id="IPR051912">
    <property type="entry name" value="Alkylbase_DNA_Glycosylase/TA"/>
</dbReference>
<keyword evidence="4" id="KW-0234">DNA repair</keyword>
<keyword evidence="7" id="KW-1185">Reference proteome</keyword>
<dbReference type="PANTHER" id="PTHR43003">
    <property type="entry name" value="DNA-3-METHYLADENINE GLYCOSYLASE"/>
    <property type="match status" value="1"/>
</dbReference>
<dbReference type="Proteomes" id="UP000187735">
    <property type="component" value="Chromosome"/>
</dbReference>
<dbReference type="OrthoDB" id="9785929at2"/>
<dbReference type="Gene3D" id="1.10.1670.40">
    <property type="match status" value="1"/>
</dbReference>
<dbReference type="AlphaFoldDB" id="A0A1P8WJ65"/>
<evidence type="ECO:0000256" key="3">
    <source>
        <dbReference type="ARBA" id="ARBA00022763"/>
    </source>
</evidence>
<evidence type="ECO:0000256" key="1">
    <source>
        <dbReference type="ARBA" id="ARBA00000086"/>
    </source>
</evidence>
<keyword evidence="6" id="KW-0378">Hydrolase</keyword>
<dbReference type="EC" id="3.2.2.21" evidence="2"/>
<dbReference type="SMART" id="SM00478">
    <property type="entry name" value="ENDO3c"/>
    <property type="match status" value="1"/>
</dbReference>
<dbReference type="GO" id="GO:0032993">
    <property type="term" value="C:protein-DNA complex"/>
    <property type="evidence" value="ECO:0007669"/>
    <property type="project" value="TreeGrafter"/>
</dbReference>
<proteinExistence type="predicted"/>
<evidence type="ECO:0000259" key="5">
    <source>
        <dbReference type="SMART" id="SM00478"/>
    </source>
</evidence>
<dbReference type="GO" id="GO:0032131">
    <property type="term" value="F:alkylated DNA binding"/>
    <property type="evidence" value="ECO:0007669"/>
    <property type="project" value="TreeGrafter"/>
</dbReference>